<evidence type="ECO:0000313" key="13">
    <source>
        <dbReference type="EMBL" id="CUH15051.1"/>
    </source>
</evidence>
<evidence type="ECO:0000256" key="6">
    <source>
        <dbReference type="ARBA" id="ARBA00022917"/>
    </source>
</evidence>
<dbReference type="RefSeq" id="WP_055662007.1">
    <property type="nucleotide sequence ID" value="NZ_CYPR01000017.1"/>
</dbReference>
<dbReference type="InterPro" id="IPR050081">
    <property type="entry name" value="Ile-tRNA_ligase"/>
</dbReference>
<comment type="function">
    <text evidence="8 10">Catalyzes the attachment of isoleucine to tRNA(Ile). As IleRS can inadvertently accommodate and process structurally similar amino acids such as valine, to avoid such errors it has two additional distinct tRNA(Ile)-dependent editing activities. One activity is designated as 'pretransfer' editing and involves the hydrolysis of activated Val-AMP. The other activity is designated 'posttransfer' editing and involves deacylation of mischarged Val-tRNA(Ile).</text>
</comment>
<keyword evidence="14" id="KW-1185">Reference proteome</keyword>
<dbReference type="InterPro" id="IPR014729">
    <property type="entry name" value="Rossmann-like_a/b/a_fold"/>
</dbReference>
<keyword evidence="4 10" id="KW-0547">Nucleotide-binding</keyword>
<evidence type="ECO:0000256" key="9">
    <source>
        <dbReference type="ARBA" id="ARBA00048359"/>
    </source>
</evidence>
<dbReference type="InterPro" id="IPR009080">
    <property type="entry name" value="tRNAsynth_Ia_anticodon-bd"/>
</dbReference>
<keyword evidence="10" id="KW-0862">Zinc</keyword>
<comment type="similarity">
    <text evidence="1 10">Belongs to the class-I aminoacyl-tRNA synthetase family. IleS type 1 subfamily.</text>
</comment>
<dbReference type="Pfam" id="PF00133">
    <property type="entry name" value="tRNA-synt_1"/>
    <property type="match status" value="1"/>
</dbReference>
<dbReference type="GO" id="GO:0000049">
    <property type="term" value="F:tRNA binding"/>
    <property type="evidence" value="ECO:0007669"/>
    <property type="project" value="InterPro"/>
</dbReference>
<dbReference type="InterPro" id="IPR033708">
    <property type="entry name" value="Anticodon_Ile_BEm"/>
</dbReference>
<dbReference type="InterPro" id="IPR002300">
    <property type="entry name" value="aa-tRNA-synth_Ia"/>
</dbReference>
<dbReference type="Gene3D" id="3.90.740.10">
    <property type="entry name" value="Valyl/Leucyl/Isoleucyl-tRNA synthetase, editing domain"/>
    <property type="match status" value="1"/>
</dbReference>
<protein>
    <recommendedName>
        <fullName evidence="10">Isoleucine--tRNA ligase</fullName>
        <ecNumber evidence="10">6.1.1.5</ecNumber>
    </recommendedName>
    <alternativeName>
        <fullName evidence="10">Isoleucyl-tRNA synthetase</fullName>
        <shortName evidence="10">IleRS</shortName>
    </alternativeName>
</protein>
<dbReference type="OrthoDB" id="9810365at2"/>
<evidence type="ECO:0000259" key="12">
    <source>
        <dbReference type="Pfam" id="PF08264"/>
    </source>
</evidence>
<evidence type="ECO:0000256" key="8">
    <source>
        <dbReference type="ARBA" id="ARBA00025217"/>
    </source>
</evidence>
<dbReference type="GO" id="GO:0006428">
    <property type="term" value="P:isoleucyl-tRNA aminoacylation"/>
    <property type="evidence" value="ECO:0007669"/>
    <property type="project" value="UniProtKB-UniRule"/>
</dbReference>
<dbReference type="SUPFAM" id="SSF50677">
    <property type="entry name" value="ValRS/IleRS/LeuRS editing domain"/>
    <property type="match status" value="1"/>
</dbReference>
<feature type="binding site" evidence="10">
    <location>
        <position position="968"/>
    </location>
    <ligand>
        <name>Zn(2+)</name>
        <dbReference type="ChEBI" id="CHEBI:29105"/>
    </ligand>
</feature>
<dbReference type="EMBL" id="CYPR01000017">
    <property type="protein sequence ID" value="CUH15051.1"/>
    <property type="molecule type" value="Genomic_DNA"/>
</dbReference>
<feature type="domain" description="Methionyl/Valyl/Leucyl/Isoleucyl-tRNA synthetase anticodon-binding" evidence="12">
    <location>
        <begin position="755"/>
        <end position="904"/>
    </location>
</feature>
<comment type="domain">
    <text evidence="10">IleRS has two distinct active sites: one for aminoacylation and one for editing. The misactivated valine is translocated from the active site to the editing site, which sterically excludes the correctly activated isoleucine. The single editing site contains two valyl binding pockets, one specific for each substrate (Val-AMP or Val-tRNA(Ile)).</text>
</comment>
<evidence type="ECO:0000256" key="7">
    <source>
        <dbReference type="ARBA" id="ARBA00023146"/>
    </source>
</evidence>
<evidence type="ECO:0000256" key="4">
    <source>
        <dbReference type="ARBA" id="ARBA00022741"/>
    </source>
</evidence>
<dbReference type="FunFam" id="3.40.50.620:FF:000042">
    <property type="entry name" value="Isoleucine--tRNA ligase"/>
    <property type="match status" value="1"/>
</dbReference>
<dbReference type="SUPFAM" id="SSF52374">
    <property type="entry name" value="Nucleotidylyl transferase"/>
    <property type="match status" value="1"/>
</dbReference>
<dbReference type="SUPFAM" id="SSF47323">
    <property type="entry name" value="Anticodon-binding domain of a subclass of class I aminoacyl-tRNA synthetases"/>
    <property type="match status" value="1"/>
</dbReference>
<evidence type="ECO:0000256" key="5">
    <source>
        <dbReference type="ARBA" id="ARBA00022840"/>
    </source>
</evidence>
<gene>
    <name evidence="10 13" type="primary">ileS</name>
    <name evidence="13" type="ORF">JSE7799_00294</name>
</gene>
<dbReference type="Proteomes" id="UP000049455">
    <property type="component" value="Unassembled WGS sequence"/>
</dbReference>
<feature type="binding site" evidence="10">
    <location>
        <position position="635"/>
    </location>
    <ligand>
        <name>L-isoleucyl-5'-AMP</name>
        <dbReference type="ChEBI" id="CHEBI:178002"/>
    </ligand>
</feature>
<keyword evidence="3 10" id="KW-0436">Ligase</keyword>
<keyword evidence="2 10" id="KW-0963">Cytoplasm</keyword>
<dbReference type="InterPro" id="IPR013155">
    <property type="entry name" value="M/V/L/I-tRNA-synth_anticd-bd"/>
</dbReference>
<dbReference type="InterPro" id="IPR023585">
    <property type="entry name" value="Ile-tRNA-ligase_type1"/>
</dbReference>
<dbReference type="Gene3D" id="3.40.50.620">
    <property type="entry name" value="HUPs"/>
    <property type="match status" value="2"/>
</dbReference>
<dbReference type="HAMAP" id="MF_02002">
    <property type="entry name" value="Ile_tRNA_synth_type1"/>
    <property type="match status" value="1"/>
</dbReference>
<dbReference type="PANTHER" id="PTHR42765:SF1">
    <property type="entry name" value="ISOLEUCINE--TRNA LIGASE, MITOCHONDRIAL"/>
    <property type="match status" value="1"/>
</dbReference>
<name>A0A0M7B5X0_9RHOB</name>
<keyword evidence="10" id="KW-0479">Metal-binding</keyword>
<evidence type="ECO:0000259" key="11">
    <source>
        <dbReference type="Pfam" id="PF00133"/>
    </source>
</evidence>
<dbReference type="STRING" id="313367.JSE7799_00294"/>
<feature type="domain" description="Aminoacyl-tRNA synthetase class Ia" evidence="11">
    <location>
        <begin position="32"/>
        <end position="714"/>
    </location>
</feature>
<comment type="subcellular location">
    <subcellularLocation>
        <location evidence="10">Cytoplasm</location>
    </subcellularLocation>
</comment>
<dbReference type="InterPro" id="IPR002301">
    <property type="entry name" value="Ile-tRNA-ligase"/>
</dbReference>
<feature type="binding site" evidence="10">
    <location>
        <position position="965"/>
    </location>
    <ligand>
        <name>Zn(2+)</name>
        <dbReference type="ChEBI" id="CHEBI:29105"/>
    </ligand>
</feature>
<dbReference type="CDD" id="cd07960">
    <property type="entry name" value="Anticodon_Ia_Ile_BEm"/>
    <property type="match status" value="1"/>
</dbReference>
<keyword evidence="7 10" id="KW-0030">Aminoacyl-tRNA synthetase</keyword>
<dbReference type="GO" id="GO:0005524">
    <property type="term" value="F:ATP binding"/>
    <property type="evidence" value="ECO:0007669"/>
    <property type="project" value="UniProtKB-UniRule"/>
</dbReference>
<comment type="subunit">
    <text evidence="10">Monomer.</text>
</comment>
<keyword evidence="6 10" id="KW-0648">Protein biosynthesis</keyword>
<dbReference type="NCBIfam" id="TIGR00392">
    <property type="entry name" value="ileS"/>
    <property type="match status" value="1"/>
</dbReference>
<dbReference type="PANTHER" id="PTHR42765">
    <property type="entry name" value="SOLEUCYL-TRNA SYNTHETASE"/>
    <property type="match status" value="1"/>
</dbReference>
<dbReference type="PROSITE" id="PS00178">
    <property type="entry name" value="AA_TRNA_LIGASE_I"/>
    <property type="match status" value="1"/>
</dbReference>
<dbReference type="Gene3D" id="1.10.730.20">
    <property type="match status" value="1"/>
</dbReference>
<reference evidence="13 14" key="1">
    <citation type="submission" date="2015-09" db="EMBL/GenBank/DDBJ databases">
        <authorList>
            <person name="Jackson K.R."/>
            <person name="Lunt B.L."/>
            <person name="Fisher J.N.B."/>
            <person name="Gardner A.V."/>
            <person name="Bailey M.E."/>
            <person name="Deus L.M."/>
            <person name="Earl A.S."/>
            <person name="Gibby P.D."/>
            <person name="Hartmann K.A."/>
            <person name="Liu J.E."/>
            <person name="Manci A.M."/>
            <person name="Nielsen D.A."/>
            <person name="Solomon M.B."/>
            <person name="Breakwell D.P."/>
            <person name="Burnett S.H."/>
            <person name="Grose J.H."/>
        </authorList>
    </citation>
    <scope>NUCLEOTIDE SEQUENCE [LARGE SCALE GENOMIC DNA]</scope>
    <source>
        <strain evidence="13 14">CECT 7799</strain>
    </source>
</reference>
<accession>A0A0M7B5X0</accession>
<feature type="binding site" evidence="10">
    <location>
        <position position="987"/>
    </location>
    <ligand>
        <name>Zn(2+)</name>
        <dbReference type="ChEBI" id="CHEBI:29105"/>
    </ligand>
</feature>
<sequence>MSAEAPDYKATLNLPQTDFPMRAGLPKREPGWLERWARIGVYDRLREKTGREPFTLHDGPPYANGHLHIGHALNKTLKDMVVRSRQMMGHDARYVPGWDCHGLPIEWKIEEAYRAKGQDKDAVDVVEFRRECREFAAKWVDVQRDEFQRLGITGNWADPYLTMDHHAEAVIAAEFQTFLANGLVYQGSKPVMWSPVEKTALAEAEVEYHDRQTDAIWVGFPIVDARSDLYDQEVAYAEEEAAQGTRASAQEASMSREEQLLTAKVLIWTTTPWTLPSNRAICFGPEIEYGLYEVTGRPEECWARIGDRYLIADALAEETLGAMRLEPSMWRRLRPVQTEELAAITCAHPLRGAEGGDGEWDYDVPLFAGDHVTDDAGTGFVHTAPSHGDDDYQIGLKHGLAMTYNVEADGTLRADLPFFGGEAIIRPNGKPGGANKAVIDKLVETDALLARRRITISDAHSWRSKAPVIRLNRPQWFAAIDKPVGDGRDEYGETVRQRALTSIDELVTWTPKTGRNRLHSMIENRPDWVLSRQRAWGVPLTCFVKVGAKADDPDFLLRDPEVNARIIASFEAEGADAWYQPDAKARFLGDAHDPAEWEQVFDILDVWFDSGSTHAFVLRDRPDGTGDGIADVYLEGTDQHRGWFHSSMLQGCGTKGRAPYRAVVTHGFTLDEKGVKMSKSLGNIIAPQEIVDQYGADILRLWVATVDYTADHRIGPEILKGVADGYRRLRNTMRFMLGSITEDAPVDPLEMPELERWVLHRLSQLDDQVRDAYARYDFAEVYGAIFQFATLDLSAFYFDVRKDALYCDGDTLRRRAARTVLRLLHERLTTWLAPILSFTMEEVWLEVHPGEDSSVHLQDFPAPRPGWRDDDLAAKWARIRAVRRIVTGALEVARRDKVIGSSLEAAPIVHVDADTAAILREVPFEDLCITSGITITTDPAPDDAFRTEGDASVAVAFAHAEGGKCQRCWKVLPDVGRHGHDGVCGRCDAALSSTKA</sequence>
<comment type="catalytic activity">
    <reaction evidence="9 10">
        <text>tRNA(Ile) + L-isoleucine + ATP = L-isoleucyl-tRNA(Ile) + AMP + diphosphate</text>
        <dbReference type="Rhea" id="RHEA:11060"/>
        <dbReference type="Rhea" id="RHEA-COMP:9666"/>
        <dbReference type="Rhea" id="RHEA-COMP:9695"/>
        <dbReference type="ChEBI" id="CHEBI:30616"/>
        <dbReference type="ChEBI" id="CHEBI:33019"/>
        <dbReference type="ChEBI" id="CHEBI:58045"/>
        <dbReference type="ChEBI" id="CHEBI:78442"/>
        <dbReference type="ChEBI" id="CHEBI:78528"/>
        <dbReference type="ChEBI" id="CHEBI:456215"/>
        <dbReference type="EC" id="6.1.1.5"/>
    </reaction>
</comment>
<dbReference type="GO" id="GO:0005829">
    <property type="term" value="C:cytosol"/>
    <property type="evidence" value="ECO:0007669"/>
    <property type="project" value="TreeGrafter"/>
</dbReference>
<evidence type="ECO:0000256" key="1">
    <source>
        <dbReference type="ARBA" id="ARBA00006887"/>
    </source>
</evidence>
<evidence type="ECO:0000256" key="10">
    <source>
        <dbReference type="HAMAP-Rule" id="MF_02002"/>
    </source>
</evidence>
<dbReference type="InterPro" id="IPR001412">
    <property type="entry name" value="aa-tRNA-synth_I_CS"/>
</dbReference>
<proteinExistence type="inferred from homology"/>
<dbReference type="GO" id="GO:0008270">
    <property type="term" value="F:zinc ion binding"/>
    <property type="evidence" value="ECO:0007669"/>
    <property type="project" value="UniProtKB-UniRule"/>
</dbReference>
<organism evidence="13 14">
    <name type="scientific">Jannaschia seosinensis</name>
    <dbReference type="NCBI Taxonomy" id="313367"/>
    <lineage>
        <taxon>Bacteria</taxon>
        <taxon>Pseudomonadati</taxon>
        <taxon>Pseudomonadota</taxon>
        <taxon>Alphaproteobacteria</taxon>
        <taxon>Rhodobacterales</taxon>
        <taxon>Roseobacteraceae</taxon>
        <taxon>Jannaschia</taxon>
    </lineage>
</organism>
<dbReference type="AlphaFoldDB" id="A0A0M7B5X0"/>
<dbReference type="InterPro" id="IPR009008">
    <property type="entry name" value="Val/Leu/Ile-tRNA-synth_edit"/>
</dbReference>
<feature type="binding site" evidence="10">
    <location>
        <position position="984"/>
    </location>
    <ligand>
        <name>Zn(2+)</name>
        <dbReference type="ChEBI" id="CHEBI:29105"/>
    </ligand>
</feature>
<dbReference type="GO" id="GO:0002161">
    <property type="term" value="F:aminoacyl-tRNA deacylase activity"/>
    <property type="evidence" value="ECO:0007669"/>
    <property type="project" value="InterPro"/>
</dbReference>
<feature type="binding site" evidence="10">
    <location>
        <position position="679"/>
    </location>
    <ligand>
        <name>ATP</name>
        <dbReference type="ChEBI" id="CHEBI:30616"/>
    </ligand>
</feature>
<feature type="short sequence motif" description="'HIGH' region" evidence="10">
    <location>
        <begin position="61"/>
        <end position="71"/>
    </location>
</feature>
<evidence type="ECO:0000313" key="14">
    <source>
        <dbReference type="Proteomes" id="UP000049455"/>
    </source>
</evidence>
<dbReference type="EC" id="6.1.1.5" evidence="10"/>
<evidence type="ECO:0000256" key="2">
    <source>
        <dbReference type="ARBA" id="ARBA00022490"/>
    </source>
</evidence>
<keyword evidence="5 10" id="KW-0067">ATP-binding</keyword>
<dbReference type="PRINTS" id="PR00984">
    <property type="entry name" value="TRNASYNTHILE"/>
</dbReference>
<comment type="cofactor">
    <cofactor evidence="10">
        <name>Zn(2+)</name>
        <dbReference type="ChEBI" id="CHEBI:29105"/>
    </cofactor>
    <text evidence="10">Binds 1 zinc ion per subunit.</text>
</comment>
<dbReference type="Pfam" id="PF08264">
    <property type="entry name" value="Anticodon_1"/>
    <property type="match status" value="1"/>
</dbReference>
<feature type="short sequence motif" description="'KMSKS' region" evidence="10">
    <location>
        <begin position="676"/>
        <end position="680"/>
    </location>
</feature>
<dbReference type="GO" id="GO:0004822">
    <property type="term" value="F:isoleucine-tRNA ligase activity"/>
    <property type="evidence" value="ECO:0007669"/>
    <property type="project" value="UniProtKB-UniRule"/>
</dbReference>
<evidence type="ECO:0000256" key="3">
    <source>
        <dbReference type="ARBA" id="ARBA00022598"/>
    </source>
</evidence>